<organism evidence="1 2">
    <name type="scientific">Suillus subaureus</name>
    <dbReference type="NCBI Taxonomy" id="48587"/>
    <lineage>
        <taxon>Eukaryota</taxon>
        <taxon>Fungi</taxon>
        <taxon>Dikarya</taxon>
        <taxon>Basidiomycota</taxon>
        <taxon>Agaricomycotina</taxon>
        <taxon>Agaricomycetes</taxon>
        <taxon>Agaricomycetidae</taxon>
        <taxon>Boletales</taxon>
        <taxon>Suillineae</taxon>
        <taxon>Suillaceae</taxon>
        <taxon>Suillus</taxon>
    </lineage>
</organism>
<gene>
    <name evidence="1" type="ORF">BJ212DRAFT_1298654</name>
</gene>
<evidence type="ECO:0000313" key="2">
    <source>
        <dbReference type="Proteomes" id="UP000807769"/>
    </source>
</evidence>
<dbReference type="GeneID" id="64626740"/>
<comment type="caution">
    <text evidence="1">The sequence shown here is derived from an EMBL/GenBank/DDBJ whole genome shotgun (WGS) entry which is preliminary data.</text>
</comment>
<proteinExistence type="predicted"/>
<evidence type="ECO:0000313" key="1">
    <source>
        <dbReference type="EMBL" id="KAG1818575.1"/>
    </source>
</evidence>
<accession>A0A9P7EE97</accession>
<dbReference type="RefSeq" id="XP_041194447.1">
    <property type="nucleotide sequence ID" value="XM_041332723.1"/>
</dbReference>
<dbReference type="Proteomes" id="UP000807769">
    <property type="component" value="Unassembled WGS sequence"/>
</dbReference>
<protein>
    <submittedName>
        <fullName evidence="1">Uncharacterized protein</fullName>
    </submittedName>
</protein>
<keyword evidence="2" id="KW-1185">Reference proteome</keyword>
<sequence>MMGKKVGHCNNNLPRLRSKQLEESDDDDIIILNDEDVEFLQDDRAIGKDCEIFIVDHDINQSTDEDTHMHNQRPRKVMQRCCSGGTTEVSRITHNVPPEVKPHHKVNPRTSYHTCVPPGHTEGTTEPISDDSMVQVSGTIQGGAPYGPTNEETKTWFEKWMQQD</sequence>
<reference evidence="1" key="1">
    <citation type="journal article" date="2020" name="New Phytol.">
        <title>Comparative genomics reveals dynamic genome evolution in host specialist ectomycorrhizal fungi.</title>
        <authorList>
            <person name="Lofgren L.A."/>
            <person name="Nguyen N.H."/>
            <person name="Vilgalys R."/>
            <person name="Ruytinx J."/>
            <person name="Liao H.L."/>
            <person name="Branco S."/>
            <person name="Kuo A."/>
            <person name="LaButti K."/>
            <person name="Lipzen A."/>
            <person name="Andreopoulos W."/>
            <person name="Pangilinan J."/>
            <person name="Riley R."/>
            <person name="Hundley H."/>
            <person name="Na H."/>
            <person name="Barry K."/>
            <person name="Grigoriev I.V."/>
            <person name="Stajich J.E."/>
            <person name="Kennedy P.G."/>
        </authorList>
    </citation>
    <scope>NUCLEOTIDE SEQUENCE</scope>
    <source>
        <strain evidence="1">MN1</strain>
    </source>
</reference>
<dbReference type="EMBL" id="JABBWG010000011">
    <property type="protein sequence ID" value="KAG1818575.1"/>
    <property type="molecule type" value="Genomic_DNA"/>
</dbReference>
<name>A0A9P7EE97_9AGAM</name>
<dbReference type="AlphaFoldDB" id="A0A9P7EE97"/>